<dbReference type="EC" id="7.1.1.9" evidence="22"/>
<keyword evidence="13 21" id="KW-0249">Electron transport</keyword>
<dbReference type="RefSeq" id="WP_189132639.1">
    <property type="nucleotide sequence ID" value="NZ_BMMS01000014.1"/>
</dbReference>
<keyword evidence="12" id="KW-1278">Translocase</keyword>
<evidence type="ECO:0000256" key="22">
    <source>
        <dbReference type="RuleBase" id="RU363061"/>
    </source>
</evidence>
<evidence type="ECO:0000256" key="10">
    <source>
        <dbReference type="ARBA" id="ARBA00022692"/>
    </source>
</evidence>
<dbReference type="SUPFAM" id="SSF81442">
    <property type="entry name" value="Cytochrome c oxidase subunit I-like"/>
    <property type="match status" value="1"/>
</dbReference>
<evidence type="ECO:0000313" key="25">
    <source>
        <dbReference type="EMBL" id="GGO90213.1"/>
    </source>
</evidence>
<keyword evidence="16 22" id="KW-0186">Copper</keyword>
<comment type="function">
    <text evidence="18 22">Cytochrome c oxidase is the component of the respiratory chain that catalyzes the reduction of oxygen to water. Subunits 1-3 form the functional core of the enzyme complex. CO I is the catalytic subunit of the enzyme. Electrons originating in cytochrome c are transferred via the copper A center of subunit 2 and heme A of subunit 1 to the bimetallic center formed by heme A3 and copper B.</text>
</comment>
<evidence type="ECO:0000256" key="1">
    <source>
        <dbReference type="ARBA" id="ARBA00001971"/>
    </source>
</evidence>
<evidence type="ECO:0000256" key="21">
    <source>
        <dbReference type="RuleBase" id="RU000370"/>
    </source>
</evidence>
<gene>
    <name evidence="25" type="primary">ctaD1</name>
    <name evidence="25" type="ORF">GCM10012280_35220</name>
</gene>
<dbReference type="GO" id="GO:0020037">
    <property type="term" value="F:heme binding"/>
    <property type="evidence" value="ECO:0007669"/>
    <property type="project" value="InterPro"/>
</dbReference>
<evidence type="ECO:0000256" key="13">
    <source>
        <dbReference type="ARBA" id="ARBA00022982"/>
    </source>
</evidence>
<evidence type="ECO:0000256" key="23">
    <source>
        <dbReference type="SAM" id="MobiDB-lite"/>
    </source>
</evidence>
<dbReference type="PANTHER" id="PTHR10422">
    <property type="entry name" value="CYTOCHROME C OXIDASE SUBUNIT 1"/>
    <property type="match status" value="1"/>
</dbReference>
<feature type="transmembrane region" description="Helical" evidence="22">
    <location>
        <begin position="170"/>
        <end position="195"/>
    </location>
</feature>
<dbReference type="InterPro" id="IPR000883">
    <property type="entry name" value="Cyt_C_Oxase_1"/>
</dbReference>
<comment type="subcellular location">
    <subcellularLocation>
        <location evidence="3 22">Cell membrane</location>
        <topology evidence="3 22">Multi-pass membrane protein</topology>
    </subcellularLocation>
</comment>
<comment type="pathway">
    <text evidence="4 22">Energy metabolism; oxidative phosphorylation.</text>
</comment>
<dbReference type="Proteomes" id="UP000641932">
    <property type="component" value="Unassembled WGS sequence"/>
</dbReference>
<feature type="transmembrane region" description="Helical" evidence="22">
    <location>
        <begin position="471"/>
        <end position="495"/>
    </location>
</feature>
<keyword evidence="6 21" id="KW-0813">Transport</keyword>
<keyword evidence="9 21" id="KW-0679">Respiratory chain</keyword>
<feature type="transmembrane region" description="Helical" evidence="22">
    <location>
        <begin position="317"/>
        <end position="338"/>
    </location>
</feature>
<feature type="transmembrane region" description="Helical" evidence="22">
    <location>
        <begin position="123"/>
        <end position="141"/>
    </location>
</feature>
<evidence type="ECO:0000256" key="3">
    <source>
        <dbReference type="ARBA" id="ARBA00004651"/>
    </source>
</evidence>
<dbReference type="GO" id="GO:0004129">
    <property type="term" value="F:cytochrome-c oxidase activity"/>
    <property type="evidence" value="ECO:0007669"/>
    <property type="project" value="UniProtKB-EC"/>
</dbReference>
<evidence type="ECO:0000256" key="7">
    <source>
        <dbReference type="ARBA" id="ARBA00022475"/>
    </source>
</evidence>
<organism evidence="25 26">
    <name type="scientific">Wenjunlia tyrosinilytica</name>
    <dbReference type="NCBI Taxonomy" id="1544741"/>
    <lineage>
        <taxon>Bacteria</taxon>
        <taxon>Bacillati</taxon>
        <taxon>Actinomycetota</taxon>
        <taxon>Actinomycetes</taxon>
        <taxon>Kitasatosporales</taxon>
        <taxon>Streptomycetaceae</taxon>
        <taxon>Wenjunlia</taxon>
    </lineage>
</organism>
<dbReference type="GO" id="GO:0022904">
    <property type="term" value="P:respiratory electron transport chain"/>
    <property type="evidence" value="ECO:0007669"/>
    <property type="project" value="TreeGrafter"/>
</dbReference>
<evidence type="ECO:0000313" key="26">
    <source>
        <dbReference type="Proteomes" id="UP000641932"/>
    </source>
</evidence>
<dbReference type="NCBIfam" id="TIGR02891">
    <property type="entry name" value="CtaD_CoxA"/>
    <property type="match status" value="1"/>
</dbReference>
<dbReference type="AlphaFoldDB" id="A0A917ZT58"/>
<comment type="subunit">
    <text evidence="20">Associates with subunits II, III and IV to form cytochrome c oxidase.</text>
</comment>
<evidence type="ECO:0000256" key="12">
    <source>
        <dbReference type="ARBA" id="ARBA00022967"/>
    </source>
</evidence>
<evidence type="ECO:0000256" key="18">
    <source>
        <dbReference type="ARBA" id="ARBA00025218"/>
    </source>
</evidence>
<feature type="transmembrane region" description="Helical" evidence="22">
    <location>
        <begin position="359"/>
        <end position="379"/>
    </location>
</feature>
<evidence type="ECO:0000256" key="5">
    <source>
        <dbReference type="ARBA" id="ARBA00009578"/>
    </source>
</evidence>
<dbReference type="InterPro" id="IPR014241">
    <property type="entry name" value="Cyt_c_oxidase_su1_bac"/>
</dbReference>
<keyword evidence="10 21" id="KW-0812">Transmembrane</keyword>
<comment type="cofactor">
    <cofactor evidence="2">
        <name>Cu(2+)</name>
        <dbReference type="ChEBI" id="CHEBI:29036"/>
    </cofactor>
</comment>
<evidence type="ECO:0000256" key="17">
    <source>
        <dbReference type="ARBA" id="ARBA00023136"/>
    </source>
</evidence>
<dbReference type="PRINTS" id="PR01165">
    <property type="entry name" value="CYCOXIDASEI"/>
</dbReference>
<feature type="region of interest" description="Disordered" evidence="23">
    <location>
        <begin position="557"/>
        <end position="581"/>
    </location>
</feature>
<keyword evidence="8 21" id="KW-0349">Heme</keyword>
<dbReference type="InterPro" id="IPR023615">
    <property type="entry name" value="Cyt_c_Oxase_su1_BS"/>
</dbReference>
<feature type="transmembrane region" description="Helical" evidence="22">
    <location>
        <begin position="289"/>
        <end position="311"/>
    </location>
</feature>
<dbReference type="InterPro" id="IPR023616">
    <property type="entry name" value="Cyt_c_oxase-like_su1_dom"/>
</dbReference>
<keyword evidence="7 22" id="KW-1003">Cell membrane</keyword>
<feature type="transmembrane region" description="Helical" evidence="22">
    <location>
        <begin position="253"/>
        <end position="277"/>
    </location>
</feature>
<evidence type="ECO:0000256" key="19">
    <source>
        <dbReference type="ARBA" id="ARBA00047816"/>
    </source>
</evidence>
<reference evidence="25" key="2">
    <citation type="submission" date="2020-09" db="EMBL/GenBank/DDBJ databases">
        <authorList>
            <person name="Sun Q."/>
            <person name="Zhou Y."/>
        </authorList>
    </citation>
    <scope>NUCLEOTIDE SEQUENCE</scope>
    <source>
        <strain evidence="25">CGMCC 4.7201</strain>
    </source>
</reference>
<keyword evidence="11 22" id="KW-0479">Metal-binding</keyword>
<feature type="domain" description="Cytochrome oxidase subunit I profile" evidence="24">
    <location>
        <begin position="24"/>
        <end position="536"/>
    </location>
</feature>
<dbReference type="GO" id="GO:0005886">
    <property type="term" value="C:plasma membrane"/>
    <property type="evidence" value="ECO:0007669"/>
    <property type="project" value="UniProtKB-SubCell"/>
</dbReference>
<dbReference type="PROSITE" id="PS50855">
    <property type="entry name" value="COX1"/>
    <property type="match status" value="1"/>
</dbReference>
<feature type="transmembrane region" description="Helical" evidence="22">
    <location>
        <begin position="42"/>
        <end position="61"/>
    </location>
</feature>
<dbReference type="GO" id="GO:0015990">
    <property type="term" value="P:electron transport coupled proton transport"/>
    <property type="evidence" value="ECO:0007669"/>
    <property type="project" value="InterPro"/>
</dbReference>
<accession>A0A917ZT58</accession>
<evidence type="ECO:0000256" key="15">
    <source>
        <dbReference type="ARBA" id="ARBA00023004"/>
    </source>
</evidence>
<evidence type="ECO:0000256" key="11">
    <source>
        <dbReference type="ARBA" id="ARBA00022723"/>
    </source>
</evidence>
<keyword evidence="26" id="KW-1185">Reference proteome</keyword>
<dbReference type="InterPro" id="IPR036927">
    <property type="entry name" value="Cyt_c_oxase-like_su1_sf"/>
</dbReference>
<dbReference type="GO" id="GO:0009060">
    <property type="term" value="P:aerobic respiration"/>
    <property type="evidence" value="ECO:0007669"/>
    <property type="project" value="InterPro"/>
</dbReference>
<dbReference type="FunFam" id="1.20.210.10:FF:000003">
    <property type="entry name" value="Cytochrome c oxidase subunit 1"/>
    <property type="match status" value="1"/>
</dbReference>
<evidence type="ECO:0000256" key="4">
    <source>
        <dbReference type="ARBA" id="ARBA00004673"/>
    </source>
</evidence>
<evidence type="ECO:0000259" key="24">
    <source>
        <dbReference type="PROSITE" id="PS50855"/>
    </source>
</evidence>
<dbReference type="GO" id="GO:0046872">
    <property type="term" value="F:metal ion binding"/>
    <property type="evidence" value="ECO:0007669"/>
    <property type="project" value="UniProtKB-KW"/>
</dbReference>
<sequence>MSGQTAQTTAEAEAEQPPKWQRRGQIMVAWLTTTDHKKIGSLYMVTSFVFFLFGGVLALFMRAELARPGVQILSNEQYNQAFTMHGTIMMLMFATPLFAGFANAIMPLQIGAPDVAFPRLNMFAYWLYLFGSLIAVGAFITPQGAADFGWFAYTPLSDAVRSPSVGSDMWIMGLAFSGFGTILGAVNFATTIICMRAPGMTMFRMPIFTWNILLTSVLVLLAFPVLAAALLALEADRKFGALVYDPSNGGPLLWQHLFWFFGHPEVYIIALPFFGVITEIIPVFSRKPIFGYVGLIGATISITGLSITVWAHHMFGTGAVLLPFFSFMSFLIAVPTGVKFFNWIGTMWKGSLSFETPMLWAIGFLVTFLFGGLTGVLLASPPLDFHVTDSYFVVAHFHYVVFGTVVFAMFGGFHFWWPKFTGTRLDERLGRIHFWTLFVGFHTTFLVQHWLGAEGMPRRYADYLAADGFTTLNTVSSIGAFLLGISTLPFLYNVWKTARHAPRIEVDDPWGYGRSLEWATSCPPPRHNFLTLPKITSESPAFDLHHPDIALKYQAESAAQRDVVEPEPSSAAPMSEGPGKG</sequence>
<keyword evidence="15 22" id="KW-0408">Iron</keyword>
<feature type="transmembrane region" description="Helical" evidence="22">
    <location>
        <begin position="391"/>
        <end position="417"/>
    </location>
</feature>
<keyword evidence="14 22" id="KW-1133">Transmembrane helix</keyword>
<comment type="caution">
    <text evidence="25">The sequence shown here is derived from an EMBL/GenBank/DDBJ whole genome shotgun (WGS) entry which is preliminary data.</text>
</comment>
<feature type="transmembrane region" description="Helical" evidence="22">
    <location>
        <begin position="207"/>
        <end position="233"/>
    </location>
</feature>
<evidence type="ECO:0000256" key="14">
    <source>
        <dbReference type="ARBA" id="ARBA00022989"/>
    </source>
</evidence>
<evidence type="ECO:0000256" key="9">
    <source>
        <dbReference type="ARBA" id="ARBA00022660"/>
    </source>
</evidence>
<dbReference type="EMBL" id="BMMS01000014">
    <property type="protein sequence ID" value="GGO90213.1"/>
    <property type="molecule type" value="Genomic_DNA"/>
</dbReference>
<evidence type="ECO:0000256" key="20">
    <source>
        <dbReference type="ARBA" id="ARBA00065938"/>
    </source>
</evidence>
<evidence type="ECO:0000256" key="8">
    <source>
        <dbReference type="ARBA" id="ARBA00022617"/>
    </source>
</evidence>
<evidence type="ECO:0000256" key="6">
    <source>
        <dbReference type="ARBA" id="ARBA00022448"/>
    </source>
</evidence>
<name>A0A917ZT58_9ACTN</name>
<feature type="transmembrane region" description="Helical" evidence="22">
    <location>
        <begin position="429"/>
        <end position="451"/>
    </location>
</feature>
<comment type="cofactor">
    <cofactor evidence="1">
        <name>heme</name>
        <dbReference type="ChEBI" id="CHEBI:30413"/>
    </cofactor>
</comment>
<proteinExistence type="inferred from homology"/>
<evidence type="ECO:0000256" key="2">
    <source>
        <dbReference type="ARBA" id="ARBA00001973"/>
    </source>
</evidence>
<comment type="catalytic activity">
    <reaction evidence="19 22">
        <text>4 Fe(II)-[cytochrome c] + O2 + 8 H(+)(in) = 4 Fe(III)-[cytochrome c] + 2 H2O + 4 H(+)(out)</text>
        <dbReference type="Rhea" id="RHEA:11436"/>
        <dbReference type="Rhea" id="RHEA-COMP:10350"/>
        <dbReference type="Rhea" id="RHEA-COMP:14399"/>
        <dbReference type="ChEBI" id="CHEBI:15377"/>
        <dbReference type="ChEBI" id="CHEBI:15378"/>
        <dbReference type="ChEBI" id="CHEBI:15379"/>
        <dbReference type="ChEBI" id="CHEBI:29033"/>
        <dbReference type="ChEBI" id="CHEBI:29034"/>
        <dbReference type="EC" id="7.1.1.9"/>
    </reaction>
</comment>
<dbReference type="PANTHER" id="PTHR10422:SF18">
    <property type="entry name" value="CYTOCHROME C OXIDASE SUBUNIT 1"/>
    <property type="match status" value="1"/>
</dbReference>
<dbReference type="Gene3D" id="1.20.210.10">
    <property type="entry name" value="Cytochrome c oxidase-like, subunit I domain"/>
    <property type="match status" value="1"/>
</dbReference>
<feature type="transmembrane region" description="Helical" evidence="22">
    <location>
        <begin position="81"/>
        <end position="102"/>
    </location>
</feature>
<reference evidence="25" key="1">
    <citation type="journal article" date="2014" name="Int. J. Syst. Evol. Microbiol.">
        <title>Complete genome sequence of Corynebacterium casei LMG S-19264T (=DSM 44701T), isolated from a smear-ripened cheese.</title>
        <authorList>
            <consortium name="US DOE Joint Genome Institute (JGI-PGF)"/>
            <person name="Walter F."/>
            <person name="Albersmeier A."/>
            <person name="Kalinowski J."/>
            <person name="Ruckert C."/>
        </authorList>
    </citation>
    <scope>NUCLEOTIDE SEQUENCE</scope>
    <source>
        <strain evidence="25">CGMCC 4.7201</strain>
    </source>
</reference>
<dbReference type="Pfam" id="PF00115">
    <property type="entry name" value="COX1"/>
    <property type="match status" value="1"/>
</dbReference>
<protein>
    <recommendedName>
        <fullName evidence="22">Cytochrome c oxidase subunit 1</fullName>
        <ecNumber evidence="22">7.1.1.9</ecNumber>
    </recommendedName>
</protein>
<dbReference type="PROSITE" id="PS00077">
    <property type="entry name" value="COX1_CUB"/>
    <property type="match status" value="1"/>
</dbReference>
<dbReference type="CDD" id="cd01662">
    <property type="entry name" value="Ubiquinol_Oxidase_I"/>
    <property type="match status" value="1"/>
</dbReference>
<comment type="similarity">
    <text evidence="5 21">Belongs to the heme-copper respiratory oxidase family.</text>
</comment>
<keyword evidence="17 22" id="KW-0472">Membrane</keyword>
<evidence type="ECO:0000256" key="16">
    <source>
        <dbReference type="ARBA" id="ARBA00023008"/>
    </source>
</evidence>